<keyword evidence="2" id="KW-1185">Reference proteome</keyword>
<gene>
    <name evidence="1" type="ORF">CYCCA115_LOCUS17021</name>
</gene>
<organism evidence="1 2">
    <name type="scientific">Cylindrotheca closterium</name>
    <dbReference type="NCBI Taxonomy" id="2856"/>
    <lineage>
        <taxon>Eukaryota</taxon>
        <taxon>Sar</taxon>
        <taxon>Stramenopiles</taxon>
        <taxon>Ochrophyta</taxon>
        <taxon>Bacillariophyta</taxon>
        <taxon>Bacillariophyceae</taxon>
        <taxon>Bacillariophycidae</taxon>
        <taxon>Bacillariales</taxon>
        <taxon>Bacillariaceae</taxon>
        <taxon>Cylindrotheca</taxon>
    </lineage>
</organism>
<name>A0AAD2FZJ8_9STRA</name>
<sequence>MPIPKEFLDITWDGSSAREVLRLVIDRIKILANSKEPEKISEVKEKVINSDFAGLDSEDSSGDSSDKTYELFTKTLAAVEESNKTTKTSVESLSEVVVAGIQGQASHKPPPNTVEKKWPTRLSYLKRVAGTTTSAQLPTLWHELAKCKKHKSIGIVQSLLDDEAKKLNLNLEIIVSTQHYKNANAINDYNKSDYWLTGKKTTASMKDHQAHDKIKHAIFPKDPMQFLEMVNGMRVFYRVVFGKTHSLTAVYKKFAKNVDSIAQKMGVSQQDRALERFLFGIYSQIDRYFERLVRSGTNAEENLPDLGTYMETCYHGGSLPESKLFVVAKDSIGHDGTGDKTESQQKREKECW</sequence>
<dbReference type="AlphaFoldDB" id="A0AAD2FZJ8"/>
<evidence type="ECO:0000313" key="2">
    <source>
        <dbReference type="Proteomes" id="UP001295423"/>
    </source>
</evidence>
<evidence type="ECO:0000313" key="1">
    <source>
        <dbReference type="EMBL" id="CAJ1958085.1"/>
    </source>
</evidence>
<comment type="caution">
    <text evidence="1">The sequence shown here is derived from an EMBL/GenBank/DDBJ whole genome shotgun (WGS) entry which is preliminary data.</text>
</comment>
<protein>
    <submittedName>
        <fullName evidence="1">Uncharacterized protein</fullName>
    </submittedName>
</protein>
<reference evidence="1" key="1">
    <citation type="submission" date="2023-08" db="EMBL/GenBank/DDBJ databases">
        <authorList>
            <person name="Audoor S."/>
            <person name="Bilcke G."/>
        </authorList>
    </citation>
    <scope>NUCLEOTIDE SEQUENCE</scope>
</reference>
<dbReference type="EMBL" id="CAKOGP040001967">
    <property type="protein sequence ID" value="CAJ1958085.1"/>
    <property type="molecule type" value="Genomic_DNA"/>
</dbReference>
<proteinExistence type="predicted"/>
<dbReference type="Proteomes" id="UP001295423">
    <property type="component" value="Unassembled WGS sequence"/>
</dbReference>
<accession>A0AAD2FZJ8</accession>